<keyword evidence="2" id="KW-1185">Reference proteome</keyword>
<evidence type="ECO:0000313" key="1">
    <source>
        <dbReference type="EMBL" id="TFK84057.1"/>
    </source>
</evidence>
<feature type="non-terminal residue" evidence="1">
    <location>
        <position position="139"/>
    </location>
</feature>
<organism evidence="1 2">
    <name type="scientific">Polyporus arcularius HHB13444</name>
    <dbReference type="NCBI Taxonomy" id="1314778"/>
    <lineage>
        <taxon>Eukaryota</taxon>
        <taxon>Fungi</taxon>
        <taxon>Dikarya</taxon>
        <taxon>Basidiomycota</taxon>
        <taxon>Agaricomycotina</taxon>
        <taxon>Agaricomycetes</taxon>
        <taxon>Polyporales</taxon>
        <taxon>Polyporaceae</taxon>
        <taxon>Polyporus</taxon>
    </lineage>
</organism>
<dbReference type="EMBL" id="ML211344">
    <property type="protein sequence ID" value="TFK84057.1"/>
    <property type="molecule type" value="Genomic_DNA"/>
</dbReference>
<name>A0A5C3P5C1_9APHY</name>
<proteinExistence type="predicted"/>
<reference evidence="1 2" key="1">
    <citation type="journal article" date="2019" name="Nat. Ecol. Evol.">
        <title>Megaphylogeny resolves global patterns of mushroom evolution.</title>
        <authorList>
            <person name="Varga T."/>
            <person name="Krizsan K."/>
            <person name="Foldi C."/>
            <person name="Dima B."/>
            <person name="Sanchez-Garcia M."/>
            <person name="Sanchez-Ramirez S."/>
            <person name="Szollosi G.J."/>
            <person name="Szarkandi J.G."/>
            <person name="Papp V."/>
            <person name="Albert L."/>
            <person name="Andreopoulos W."/>
            <person name="Angelini C."/>
            <person name="Antonin V."/>
            <person name="Barry K.W."/>
            <person name="Bougher N.L."/>
            <person name="Buchanan P."/>
            <person name="Buyck B."/>
            <person name="Bense V."/>
            <person name="Catcheside P."/>
            <person name="Chovatia M."/>
            <person name="Cooper J."/>
            <person name="Damon W."/>
            <person name="Desjardin D."/>
            <person name="Finy P."/>
            <person name="Geml J."/>
            <person name="Haridas S."/>
            <person name="Hughes K."/>
            <person name="Justo A."/>
            <person name="Karasinski D."/>
            <person name="Kautmanova I."/>
            <person name="Kiss B."/>
            <person name="Kocsube S."/>
            <person name="Kotiranta H."/>
            <person name="LaButti K.M."/>
            <person name="Lechner B.E."/>
            <person name="Liimatainen K."/>
            <person name="Lipzen A."/>
            <person name="Lukacs Z."/>
            <person name="Mihaltcheva S."/>
            <person name="Morgado L.N."/>
            <person name="Niskanen T."/>
            <person name="Noordeloos M.E."/>
            <person name="Ohm R.A."/>
            <person name="Ortiz-Santana B."/>
            <person name="Ovrebo C."/>
            <person name="Racz N."/>
            <person name="Riley R."/>
            <person name="Savchenko A."/>
            <person name="Shiryaev A."/>
            <person name="Soop K."/>
            <person name="Spirin V."/>
            <person name="Szebenyi C."/>
            <person name="Tomsovsky M."/>
            <person name="Tulloss R.E."/>
            <person name="Uehling J."/>
            <person name="Grigoriev I.V."/>
            <person name="Vagvolgyi C."/>
            <person name="Papp T."/>
            <person name="Martin F.M."/>
            <person name="Miettinen O."/>
            <person name="Hibbett D.S."/>
            <person name="Nagy L.G."/>
        </authorList>
    </citation>
    <scope>NUCLEOTIDE SEQUENCE [LARGE SCALE GENOMIC DNA]</scope>
    <source>
        <strain evidence="1 2">HHB13444</strain>
    </source>
</reference>
<dbReference type="Proteomes" id="UP000308197">
    <property type="component" value="Unassembled WGS sequence"/>
</dbReference>
<gene>
    <name evidence="1" type="ORF">K466DRAFT_497297</name>
</gene>
<dbReference type="AlphaFoldDB" id="A0A5C3P5C1"/>
<sequence>MPPVVCTGFDITHALQRYLEVGHNIDVVQPFNEAWDSSADTEESPDDYLSDSNRVLLELDRETAFLESLQEHFSRIRDAAPAEDRTVLEIPYSFEKRLPDNWHTRLFVPTGAYPRAQYKAAAVKPPFERDLKAIESFVE</sequence>
<accession>A0A5C3P5C1</accession>
<protein>
    <submittedName>
        <fullName evidence="1">Uncharacterized protein</fullName>
    </submittedName>
</protein>
<dbReference type="InParanoid" id="A0A5C3P5C1"/>
<evidence type="ECO:0000313" key="2">
    <source>
        <dbReference type="Proteomes" id="UP000308197"/>
    </source>
</evidence>